<dbReference type="EMBL" id="LN609529">
    <property type="protein sequence ID" value="CEF65827.1"/>
    <property type="molecule type" value="Genomic_DNA"/>
</dbReference>
<dbReference type="AlphaFoldDB" id="A0A090L7W3"/>
<dbReference type="OrthoDB" id="203487at2759"/>
<organism evidence="5">
    <name type="scientific">Strongyloides ratti</name>
    <name type="common">Parasitic roundworm</name>
    <dbReference type="NCBI Taxonomy" id="34506"/>
    <lineage>
        <taxon>Eukaryota</taxon>
        <taxon>Metazoa</taxon>
        <taxon>Ecdysozoa</taxon>
        <taxon>Nematoda</taxon>
        <taxon>Chromadorea</taxon>
        <taxon>Rhabditida</taxon>
        <taxon>Tylenchina</taxon>
        <taxon>Panagrolaimomorpha</taxon>
        <taxon>Strongyloidoidea</taxon>
        <taxon>Strongyloididae</taxon>
        <taxon>Strongyloides</taxon>
    </lineage>
</organism>
<dbReference type="CTD" id="36378191"/>
<dbReference type="Pfam" id="PF02373">
    <property type="entry name" value="JmjC"/>
    <property type="match status" value="1"/>
</dbReference>
<dbReference type="InterPro" id="IPR050910">
    <property type="entry name" value="JMJD6_ArgDemeth/LysHydrox"/>
</dbReference>
<evidence type="ECO:0000313" key="6">
    <source>
        <dbReference type="Proteomes" id="UP000035682"/>
    </source>
</evidence>
<proteinExistence type="inferred from homology"/>
<dbReference type="SUPFAM" id="SSF51197">
    <property type="entry name" value="Clavaminate synthase-like"/>
    <property type="match status" value="1"/>
</dbReference>
<dbReference type="Gene3D" id="2.60.120.650">
    <property type="entry name" value="Cupin"/>
    <property type="match status" value="1"/>
</dbReference>
<dbReference type="PANTHER" id="PTHR12480:SF6">
    <property type="entry name" value="2-OXOGLUTARATE AND IRON-DEPENDENT OXYGENASE JMJD4"/>
    <property type="match status" value="1"/>
</dbReference>
<name>A0A090L7W3_STRRB</name>
<evidence type="ECO:0000256" key="1">
    <source>
        <dbReference type="ARBA" id="ARBA00038068"/>
    </source>
</evidence>
<dbReference type="GO" id="GO:0005634">
    <property type="term" value="C:nucleus"/>
    <property type="evidence" value="ECO:0007669"/>
    <property type="project" value="TreeGrafter"/>
</dbReference>
<dbReference type="InterPro" id="IPR003347">
    <property type="entry name" value="JmjC_dom"/>
</dbReference>
<reference evidence="5 6" key="1">
    <citation type="submission" date="2014-09" db="EMBL/GenBank/DDBJ databases">
        <authorList>
            <person name="Martin A.A."/>
        </authorList>
    </citation>
    <scope>NUCLEOTIDE SEQUENCE</scope>
    <source>
        <strain evidence="6">ED321</strain>
        <strain evidence="5">ED321 Heterogonic</strain>
    </source>
</reference>
<sequence>MLQNKPCLFENSFTKLWKINELWLKSDGSLNLDYLLNMYETFKCPVIVDENTSQCEEMTFREYIEKYIFNKKKGYLKDWHFQNLCHNNGLPQVYELFSILKFDWINNEEWTTSSKNNPFGEDYRFLYFGPEGTWTKFHCDVMGSYSWSANIVGKKIWYFVPIGNEKYFLDKKCGNNNYINDIRERKDIWKESGVFEVTQNPGEVIFVPSGMWHQDLTLSLNHNFINAANIELVYDLLIKRKLDVEKEIEDVISMNVYTNEEINNIKENILKLDLKINFKIFNQLIEKIKNERENFVNFFNANNIGNALIDINEVNKENICKISEIYCTCDEDIYGLNTSNIKPFLEENTTNMTDIIPKHMKELENNDNIGFTNVKMYLDSSWFIIFKSPAFINRRLSTIINN</sequence>
<reference evidence="7" key="2">
    <citation type="submission" date="2020-12" db="UniProtKB">
        <authorList>
            <consortium name="WormBaseParasite"/>
        </authorList>
    </citation>
    <scope>IDENTIFICATION</scope>
</reference>
<comment type="similarity">
    <text evidence="1">Belongs to the JMJD6 family.</text>
</comment>
<keyword evidence="6" id="KW-1185">Reference proteome</keyword>
<dbReference type="PROSITE" id="PS51184">
    <property type="entry name" value="JMJC"/>
    <property type="match status" value="1"/>
</dbReference>
<dbReference type="GO" id="GO:0005737">
    <property type="term" value="C:cytoplasm"/>
    <property type="evidence" value="ECO:0007669"/>
    <property type="project" value="TreeGrafter"/>
</dbReference>
<dbReference type="SMART" id="SM00558">
    <property type="entry name" value="JmjC"/>
    <property type="match status" value="1"/>
</dbReference>
<evidence type="ECO:0000313" key="7">
    <source>
        <dbReference type="WBParaSite" id="SRAE_2000050200.1"/>
    </source>
</evidence>
<protein>
    <recommendedName>
        <fullName evidence="3">Jumonji domain-containing protein 4</fullName>
    </recommendedName>
</protein>
<evidence type="ECO:0000256" key="3">
    <source>
        <dbReference type="ARBA" id="ARBA00082904"/>
    </source>
</evidence>
<evidence type="ECO:0000313" key="5">
    <source>
        <dbReference type="EMBL" id="CEF65827.1"/>
    </source>
</evidence>
<dbReference type="RefSeq" id="XP_024505027.1">
    <property type="nucleotide sequence ID" value="XM_024651339.1"/>
</dbReference>
<dbReference type="PANTHER" id="PTHR12480">
    <property type="entry name" value="ARGININE DEMETHYLASE AND LYSYL-HYDROXYLASE JMJD"/>
    <property type="match status" value="1"/>
</dbReference>
<accession>A0A090L7W3</accession>
<dbReference type="WormBase" id="SRAE_2000050200">
    <property type="protein sequence ID" value="SRP03186"/>
    <property type="gene ID" value="WBGene00260697"/>
</dbReference>
<gene>
    <name evidence="5 7 8" type="ORF">SRAE_2000050200</name>
</gene>
<feature type="domain" description="JmjC" evidence="4">
    <location>
        <begin position="91"/>
        <end position="241"/>
    </location>
</feature>
<dbReference type="Proteomes" id="UP000035682">
    <property type="component" value="Unplaced"/>
</dbReference>
<dbReference type="WBParaSite" id="SRAE_2000050200.1">
    <property type="protein sequence ID" value="SRAE_2000050200.1"/>
    <property type="gene ID" value="WBGene00260697"/>
</dbReference>
<dbReference type="OMA" id="TNIVGHK"/>
<evidence type="ECO:0000313" key="8">
    <source>
        <dbReference type="WormBase" id="SRAE_2000050200"/>
    </source>
</evidence>
<dbReference type="GO" id="GO:0016706">
    <property type="term" value="F:2-oxoglutarate-dependent dioxygenase activity"/>
    <property type="evidence" value="ECO:0007669"/>
    <property type="project" value="TreeGrafter"/>
</dbReference>
<dbReference type="GO" id="GO:0045905">
    <property type="term" value="P:positive regulation of translational termination"/>
    <property type="evidence" value="ECO:0007669"/>
    <property type="project" value="TreeGrafter"/>
</dbReference>
<evidence type="ECO:0000259" key="4">
    <source>
        <dbReference type="PROSITE" id="PS51184"/>
    </source>
</evidence>
<comment type="catalytic activity">
    <reaction evidence="2">
        <text>L-lysyl-[protein] + 2-oxoglutarate + O2 = 4-hydroxy-L-lysyl-[protein] + succinate + CO2</text>
        <dbReference type="Rhea" id="RHEA:57156"/>
        <dbReference type="Rhea" id="RHEA-COMP:9752"/>
        <dbReference type="Rhea" id="RHEA-COMP:15084"/>
        <dbReference type="ChEBI" id="CHEBI:15379"/>
        <dbReference type="ChEBI" id="CHEBI:16526"/>
        <dbReference type="ChEBI" id="CHEBI:16810"/>
        <dbReference type="ChEBI" id="CHEBI:29969"/>
        <dbReference type="ChEBI" id="CHEBI:30031"/>
        <dbReference type="ChEBI" id="CHEBI:141495"/>
    </reaction>
</comment>
<dbReference type="GO" id="GO:0043565">
    <property type="term" value="F:sequence-specific DNA binding"/>
    <property type="evidence" value="ECO:0007669"/>
    <property type="project" value="TreeGrafter"/>
</dbReference>
<evidence type="ECO:0000256" key="2">
    <source>
        <dbReference type="ARBA" id="ARBA00047762"/>
    </source>
</evidence>
<dbReference type="GeneID" id="36378191"/>